<dbReference type="AlphaFoldDB" id="A0A843VW62"/>
<dbReference type="PROSITE" id="PS50089">
    <property type="entry name" value="ZF_RING_2"/>
    <property type="match status" value="1"/>
</dbReference>
<feature type="compositionally biased region" description="Basic and acidic residues" evidence="2">
    <location>
        <begin position="672"/>
        <end position="686"/>
    </location>
</feature>
<evidence type="ECO:0000259" key="3">
    <source>
        <dbReference type="PROSITE" id="PS50089"/>
    </source>
</evidence>
<keyword evidence="5" id="KW-1185">Reference proteome</keyword>
<name>A0A843VW62_COLES</name>
<feature type="compositionally biased region" description="Polar residues" evidence="2">
    <location>
        <begin position="892"/>
        <end position="905"/>
    </location>
</feature>
<feature type="region of interest" description="Disordered" evidence="2">
    <location>
        <begin position="667"/>
        <end position="686"/>
    </location>
</feature>
<feature type="region of interest" description="Disordered" evidence="2">
    <location>
        <begin position="778"/>
        <end position="825"/>
    </location>
</feature>
<gene>
    <name evidence="4" type="ORF">Taro_033803</name>
</gene>
<evidence type="ECO:0000256" key="1">
    <source>
        <dbReference type="PROSITE-ProRule" id="PRU00175"/>
    </source>
</evidence>
<feature type="compositionally biased region" description="Gly residues" evidence="2">
    <location>
        <begin position="866"/>
        <end position="876"/>
    </location>
</feature>
<feature type="domain" description="RING-type" evidence="3">
    <location>
        <begin position="511"/>
        <end position="559"/>
    </location>
</feature>
<keyword evidence="1" id="KW-0479">Metal-binding</keyword>
<dbReference type="PANTHER" id="PTHR12616:SF8">
    <property type="entry name" value="VACUOLAR PROTEIN SORTING-ASSOCIATED PROTEIN 8 HOMOLOG"/>
    <property type="match status" value="1"/>
</dbReference>
<protein>
    <recommendedName>
        <fullName evidence="3">RING-type domain-containing protein</fullName>
    </recommendedName>
</protein>
<keyword evidence="1" id="KW-0862">Zinc</keyword>
<dbReference type="InterPro" id="IPR045111">
    <property type="entry name" value="Vps41/Vps8"/>
</dbReference>
<feature type="compositionally biased region" description="Basic and acidic residues" evidence="2">
    <location>
        <begin position="846"/>
        <end position="860"/>
    </location>
</feature>
<dbReference type="Proteomes" id="UP000652761">
    <property type="component" value="Unassembled WGS sequence"/>
</dbReference>
<dbReference type="OrthoDB" id="289913at2759"/>
<feature type="compositionally biased region" description="Basic and acidic residues" evidence="2">
    <location>
        <begin position="906"/>
        <end position="925"/>
    </location>
</feature>
<evidence type="ECO:0000256" key="2">
    <source>
        <dbReference type="SAM" id="MobiDB-lite"/>
    </source>
</evidence>
<feature type="compositionally biased region" description="Basic and acidic residues" evidence="2">
    <location>
        <begin position="959"/>
        <end position="968"/>
    </location>
</feature>
<dbReference type="GO" id="GO:0030897">
    <property type="term" value="C:HOPS complex"/>
    <property type="evidence" value="ECO:0007669"/>
    <property type="project" value="TreeGrafter"/>
</dbReference>
<dbReference type="GO" id="GO:0005770">
    <property type="term" value="C:late endosome"/>
    <property type="evidence" value="ECO:0007669"/>
    <property type="project" value="TreeGrafter"/>
</dbReference>
<sequence>SWHNSSQPSALSQKSAAAVSFGGLQCIDISSDKKRQVILWSLPKLMLFAMVGYRINIRSYEACGLIHTIRGQHIAALDSYMKDSDEPFYAFAFVLEILLKLNDSESSTFRSAVMSRIPELVKLSREDTFLLVIDQFNKESQQIMSQLQSHPQSLFLFLKTVIDVHLHGTLNFPILGDSQISDVLLGRIKDGYAELGTYLNRISNFTKLLQQNPFNVDDKAAELYLELKISLALIRGILIVQLLCQFERGSVLRFLETFDNYRLEHCLRLCQEYHVNDAAAFLLERVGDVGSALELIMSGLGEKFSLLATAVEEALSDTSSRSLCFMELLDRSLKMDEACHLCPRNVSSVFDTLHSAIGLCQRNTQRLDPLESELLWFRLLDSYCEPLRELYDHKEIAPDVQIRSMLNQKFRELGRGAGLLRSILSQFIKEIVEGMVGYVPLPAIMGKLLAENGGQEFGDFKLTLLGLLGTYGYERRILGTAKLLIEDDTFYTMSLLRKGVSHAYAPQGLVCCLCGYSLAKVSSSSSIRVFNCGHATHLHCEPQENGVLDRDSSAGCPVCMPKRKTFPPRSKSILMENRLIRNSESKMTKGSSSVYHLHEPEATERSHGNSQMSRVNMALLLQFEILSNLQEAQKLLQVDPLPQLRLAPPSIYHEKVQKGTDILQRENSNPLRNEKPNKNRQIWDSKPKGFSKRFPLKTNIFGLACKHVVKDFTGSGLLWMRTSYQMSSKAVRESVPISPIRPCFIKHHSGLQVKRGAELEVRTEIGFVVTQGRGVGRHQWEGGAAGRGERRGCASGRAGRRQWEGGTTPGRGRQGGEGDVDDADEICSDVVRGDWRERRRDAMTMRGEGDIDGRTGRPTEARGGAAPVGGKGGANGRAGQYRGEGAREARTTLMTPTRSVATWSVESEKRDVVKARSEGGADGRKGRPAGRGVGRRRWEGRAASRGEGWGGASGRAGRLRGEGVREARATLTRSTATPRQRGAKATTMGEWGGK</sequence>
<feature type="non-terminal residue" evidence="4">
    <location>
        <position position="994"/>
    </location>
</feature>
<organism evidence="4 5">
    <name type="scientific">Colocasia esculenta</name>
    <name type="common">Wild taro</name>
    <name type="synonym">Arum esculentum</name>
    <dbReference type="NCBI Taxonomy" id="4460"/>
    <lineage>
        <taxon>Eukaryota</taxon>
        <taxon>Viridiplantae</taxon>
        <taxon>Streptophyta</taxon>
        <taxon>Embryophyta</taxon>
        <taxon>Tracheophyta</taxon>
        <taxon>Spermatophyta</taxon>
        <taxon>Magnoliopsida</taxon>
        <taxon>Liliopsida</taxon>
        <taxon>Araceae</taxon>
        <taxon>Aroideae</taxon>
        <taxon>Colocasieae</taxon>
        <taxon>Colocasia</taxon>
    </lineage>
</organism>
<evidence type="ECO:0000313" key="5">
    <source>
        <dbReference type="Proteomes" id="UP000652761"/>
    </source>
</evidence>
<reference evidence="4" key="1">
    <citation type="submission" date="2017-07" db="EMBL/GenBank/DDBJ databases">
        <title>Taro Niue Genome Assembly and Annotation.</title>
        <authorList>
            <person name="Atibalentja N."/>
            <person name="Keating K."/>
            <person name="Fields C.J."/>
        </authorList>
    </citation>
    <scope>NUCLEOTIDE SEQUENCE</scope>
    <source>
        <strain evidence="4">Niue_2</strain>
        <tissue evidence="4">Leaf</tissue>
    </source>
</reference>
<dbReference type="Pfam" id="PF23556">
    <property type="entry name" value="TPR_Vps41"/>
    <property type="match status" value="1"/>
</dbReference>
<dbReference type="GO" id="GO:0006623">
    <property type="term" value="P:protein targeting to vacuole"/>
    <property type="evidence" value="ECO:0007669"/>
    <property type="project" value="InterPro"/>
</dbReference>
<comment type="caution">
    <text evidence="4">The sequence shown here is derived from an EMBL/GenBank/DDBJ whole genome shotgun (WGS) entry which is preliminary data.</text>
</comment>
<feature type="compositionally biased region" description="Gly residues" evidence="2">
    <location>
        <begin position="807"/>
        <end position="817"/>
    </location>
</feature>
<evidence type="ECO:0000313" key="4">
    <source>
        <dbReference type="EMBL" id="MQM01059.1"/>
    </source>
</evidence>
<dbReference type="GO" id="GO:0034058">
    <property type="term" value="P:endosomal vesicle fusion"/>
    <property type="evidence" value="ECO:0007669"/>
    <property type="project" value="TreeGrafter"/>
</dbReference>
<dbReference type="GO" id="GO:0008270">
    <property type="term" value="F:zinc ion binding"/>
    <property type="evidence" value="ECO:0007669"/>
    <property type="project" value="UniProtKB-KW"/>
</dbReference>
<feature type="region of interest" description="Disordered" evidence="2">
    <location>
        <begin position="846"/>
        <end position="994"/>
    </location>
</feature>
<dbReference type="PANTHER" id="PTHR12616">
    <property type="entry name" value="VACUOLAR PROTEIN SORTING VPS41"/>
    <property type="match status" value="1"/>
</dbReference>
<proteinExistence type="predicted"/>
<accession>A0A843VW62</accession>
<dbReference type="InterPro" id="IPR001841">
    <property type="entry name" value="Znf_RING"/>
</dbReference>
<dbReference type="EMBL" id="NMUH01002612">
    <property type="protein sequence ID" value="MQM01059.1"/>
    <property type="molecule type" value="Genomic_DNA"/>
</dbReference>
<keyword evidence="1" id="KW-0863">Zinc-finger</keyword>